<gene>
    <name evidence="7" type="ORF">G5S32_01795</name>
</gene>
<dbReference type="FunFam" id="3.40.50.720:FF:000203">
    <property type="entry name" value="D-3-phosphoglycerate dehydrogenase (SerA)"/>
    <property type="match status" value="1"/>
</dbReference>
<dbReference type="RefSeq" id="WP_165310210.1">
    <property type="nucleotide sequence ID" value="NZ_CP049331.1"/>
</dbReference>
<evidence type="ECO:0000256" key="1">
    <source>
        <dbReference type="ARBA" id="ARBA00005854"/>
    </source>
</evidence>
<dbReference type="AlphaFoldDB" id="A0A6G7CFF1"/>
<dbReference type="SUPFAM" id="SSF51735">
    <property type="entry name" value="NAD(P)-binding Rossmann-fold domains"/>
    <property type="match status" value="1"/>
</dbReference>
<dbReference type="InterPro" id="IPR006139">
    <property type="entry name" value="D-isomer_2_OHA_DH_cat_dom"/>
</dbReference>
<dbReference type="PROSITE" id="PS00671">
    <property type="entry name" value="D_2_HYDROXYACID_DH_3"/>
    <property type="match status" value="1"/>
</dbReference>
<evidence type="ECO:0000259" key="5">
    <source>
        <dbReference type="Pfam" id="PF00389"/>
    </source>
</evidence>
<protein>
    <submittedName>
        <fullName evidence="7">D-2-hydroxyacid dehydrogenase</fullName>
    </submittedName>
</protein>
<evidence type="ECO:0000313" key="7">
    <source>
        <dbReference type="EMBL" id="QIH40793.1"/>
    </source>
</evidence>
<evidence type="ECO:0000256" key="2">
    <source>
        <dbReference type="ARBA" id="ARBA00023002"/>
    </source>
</evidence>
<reference evidence="7 8" key="1">
    <citation type="submission" date="2020-02" db="EMBL/GenBank/DDBJ databases">
        <title>A complete genome of a marine bacterium Vibrio sp. ZWAL4003 isolated from the mangrove sediment with the ability to degrade polysaccharides.</title>
        <authorList>
            <person name="Wu J."/>
            <person name="Qu W."/>
            <person name="Zeng R."/>
        </authorList>
    </citation>
    <scope>NUCLEOTIDE SEQUENCE [LARGE SCALE GENOMIC DNA]</scope>
    <source>
        <strain evidence="7 8">ZWAL4003</strain>
    </source>
</reference>
<dbReference type="InterPro" id="IPR029753">
    <property type="entry name" value="D-isomer_DH_CS"/>
</dbReference>
<dbReference type="SUPFAM" id="SSF52283">
    <property type="entry name" value="Formate/glycerate dehydrogenase catalytic domain-like"/>
    <property type="match status" value="1"/>
</dbReference>
<dbReference type="Gene3D" id="3.40.50.720">
    <property type="entry name" value="NAD(P)-binding Rossmann-like Domain"/>
    <property type="match status" value="2"/>
</dbReference>
<keyword evidence="2 4" id="KW-0560">Oxidoreductase</keyword>
<feature type="domain" description="D-isomer specific 2-hydroxyacid dehydrogenase catalytic" evidence="5">
    <location>
        <begin position="27"/>
        <end position="319"/>
    </location>
</feature>
<evidence type="ECO:0000259" key="6">
    <source>
        <dbReference type="Pfam" id="PF02826"/>
    </source>
</evidence>
<comment type="similarity">
    <text evidence="1 4">Belongs to the D-isomer specific 2-hydroxyacid dehydrogenase family.</text>
</comment>
<proteinExistence type="inferred from homology"/>
<organism evidence="7 8">
    <name type="scientific">Vibrio ziniensis</name>
    <dbReference type="NCBI Taxonomy" id="2711221"/>
    <lineage>
        <taxon>Bacteria</taxon>
        <taxon>Pseudomonadati</taxon>
        <taxon>Pseudomonadota</taxon>
        <taxon>Gammaproteobacteria</taxon>
        <taxon>Vibrionales</taxon>
        <taxon>Vibrionaceae</taxon>
        <taxon>Vibrio</taxon>
    </lineage>
</organism>
<dbReference type="PROSITE" id="PS00670">
    <property type="entry name" value="D_2_HYDROXYACID_DH_2"/>
    <property type="match status" value="1"/>
</dbReference>
<dbReference type="InterPro" id="IPR036291">
    <property type="entry name" value="NAD(P)-bd_dom_sf"/>
</dbReference>
<keyword evidence="8" id="KW-1185">Reference proteome</keyword>
<sequence>MSVPKIVFLDRVTIPKHIELPPLAIEHEWQEYDFTNPEQVFERIYNADIVITNKVVISGDILAQLPQIKLIAVSATGVNNVDTEYCRANKIAVCNVQGYATRSVPEHVIGMMFALRRNLMGYHHDIAAGEWQRNKQFCFFTHPIGDIAGSTMGIIGSGALGKATAELAKALGMNVVYAERKGASDCREGYLSFEKVLQQSDVISLHCPLSEATRNIISEQEFAQMKPNAILINTGRGGLVDELALVDALKKRQIAGAGVDVFTQEPADIDNPLLANMDLPNLLLTPHVAWGSDSAISQLAKILMNNIEAFVAGTDQNRVV</sequence>
<dbReference type="Pfam" id="PF02826">
    <property type="entry name" value="2-Hacid_dh_C"/>
    <property type="match status" value="1"/>
</dbReference>
<feature type="domain" description="D-isomer specific 2-hydroxyacid dehydrogenase NAD-binding" evidence="6">
    <location>
        <begin position="109"/>
        <end position="289"/>
    </location>
</feature>
<dbReference type="InterPro" id="IPR006140">
    <property type="entry name" value="D-isomer_DH_NAD-bd"/>
</dbReference>
<dbReference type="GO" id="GO:0051287">
    <property type="term" value="F:NAD binding"/>
    <property type="evidence" value="ECO:0007669"/>
    <property type="project" value="InterPro"/>
</dbReference>
<evidence type="ECO:0000256" key="3">
    <source>
        <dbReference type="ARBA" id="ARBA00023027"/>
    </source>
</evidence>
<accession>A0A6G7CFF1</accession>
<dbReference type="Pfam" id="PF00389">
    <property type="entry name" value="2-Hacid_dh"/>
    <property type="match status" value="1"/>
</dbReference>
<dbReference type="InterPro" id="IPR050418">
    <property type="entry name" value="D-iso_2-hydroxyacid_DH_PdxB"/>
</dbReference>
<dbReference type="PANTHER" id="PTHR43761:SF1">
    <property type="entry name" value="D-ISOMER SPECIFIC 2-HYDROXYACID DEHYDROGENASE CATALYTIC DOMAIN-CONTAINING PROTEIN-RELATED"/>
    <property type="match status" value="1"/>
</dbReference>
<dbReference type="EMBL" id="CP049331">
    <property type="protein sequence ID" value="QIH40793.1"/>
    <property type="molecule type" value="Genomic_DNA"/>
</dbReference>
<keyword evidence="3" id="KW-0520">NAD</keyword>
<evidence type="ECO:0000313" key="8">
    <source>
        <dbReference type="Proteomes" id="UP000503003"/>
    </source>
</evidence>
<dbReference type="KEGG" id="vzi:G5S32_01795"/>
<dbReference type="PANTHER" id="PTHR43761">
    <property type="entry name" value="D-ISOMER SPECIFIC 2-HYDROXYACID DEHYDROGENASE FAMILY PROTEIN (AFU_ORTHOLOGUE AFUA_1G13630)"/>
    <property type="match status" value="1"/>
</dbReference>
<evidence type="ECO:0000256" key="4">
    <source>
        <dbReference type="RuleBase" id="RU003719"/>
    </source>
</evidence>
<dbReference type="CDD" id="cd12162">
    <property type="entry name" value="2-Hacid_dh_4"/>
    <property type="match status" value="1"/>
</dbReference>
<dbReference type="Proteomes" id="UP000503003">
    <property type="component" value="Chromosome 1"/>
</dbReference>
<name>A0A6G7CFF1_9VIBR</name>
<dbReference type="GO" id="GO:0016616">
    <property type="term" value="F:oxidoreductase activity, acting on the CH-OH group of donors, NAD or NADP as acceptor"/>
    <property type="evidence" value="ECO:0007669"/>
    <property type="project" value="InterPro"/>
</dbReference>